<evidence type="ECO:0000256" key="5">
    <source>
        <dbReference type="SAM" id="Coils"/>
    </source>
</evidence>
<proteinExistence type="predicted"/>
<accession>V9XPP9</accession>
<keyword evidence="2 4" id="KW-0863">Zinc-finger</keyword>
<dbReference type="InterPro" id="IPR013083">
    <property type="entry name" value="Znf_RING/FYVE/PHD"/>
</dbReference>
<evidence type="ECO:0000256" key="1">
    <source>
        <dbReference type="ARBA" id="ARBA00022723"/>
    </source>
</evidence>
<dbReference type="PROSITE" id="PS50089">
    <property type="entry name" value="ZF_RING_2"/>
    <property type="match status" value="1"/>
</dbReference>
<dbReference type="Gene3D" id="3.30.40.10">
    <property type="entry name" value="Zinc/RING finger domain, C3HC4 (zinc finger)"/>
    <property type="match status" value="1"/>
</dbReference>
<dbReference type="SUPFAM" id="SSF57850">
    <property type="entry name" value="RING/U-box"/>
    <property type="match status" value="1"/>
</dbReference>
<name>V9XPP9_9ABAC</name>
<evidence type="ECO:0000313" key="8">
    <source>
        <dbReference type="Proteomes" id="UP000203482"/>
    </source>
</evidence>
<organism evidence="7 8">
    <name type="scientific">Choristoneura murinana nucleopolyhedrovirus</name>
    <dbReference type="NCBI Taxonomy" id="1987479"/>
    <lineage>
        <taxon>Viruses</taxon>
        <taxon>Viruses incertae sedis</taxon>
        <taxon>Naldaviricetes</taxon>
        <taxon>Lefavirales</taxon>
        <taxon>Baculoviridae</taxon>
        <taxon>Alphabaculovirus</taxon>
        <taxon>Alphabaculovirus chomurinanae</taxon>
    </lineage>
</organism>
<feature type="coiled-coil region" evidence="5">
    <location>
        <begin position="154"/>
        <end position="287"/>
    </location>
</feature>
<dbReference type="InterPro" id="IPR017907">
    <property type="entry name" value="Znf_RING_CS"/>
</dbReference>
<dbReference type="SMART" id="SM00184">
    <property type="entry name" value="RING"/>
    <property type="match status" value="1"/>
</dbReference>
<sequence length="369" mass="42056">MYRRFSPYYRHTIHNVNERRRVQERLLTSFNEKPVTPLSATCAVCLETYVMQSNNIVEFLMPINCTHMFCYKCVLGIYSNAMNVPRAIVRCPMCQEIVTTWQSFFPNTVVSCKFIKKTADRVPSCQQFSDAVGILKKRYAPLTEDVPNNEGDLREQLNRVQQEKTAELQRLQSEKAAELRRLKAAHDAAWESSCSQIASLQKRVTSLETKNEWLQRQNEEYDTGMCDNHLEKQSFKTKIVSLQAEVTAANTKISSLEEKDNASAKTIADLTQTVQRLKSELASKSAVTIEFNRNTNTALHQRFNSLLDSTFENMMLKDRIMNLRRDVFGAACGPCHVNIDIKCSGSGGSNDDDDLILIEDHNDTITIDD</sequence>
<keyword evidence="3" id="KW-0862">Zinc</keyword>
<keyword evidence="1" id="KW-0479">Metal-binding</keyword>
<evidence type="ECO:0000256" key="2">
    <source>
        <dbReference type="ARBA" id="ARBA00022771"/>
    </source>
</evidence>
<dbReference type="PROSITE" id="PS00518">
    <property type="entry name" value="ZF_RING_1"/>
    <property type="match status" value="1"/>
</dbReference>
<evidence type="ECO:0000256" key="3">
    <source>
        <dbReference type="ARBA" id="ARBA00022833"/>
    </source>
</evidence>
<dbReference type="RefSeq" id="YP_008992097.1">
    <property type="nucleotide sequence ID" value="NC_023177.1"/>
</dbReference>
<dbReference type="EMBL" id="KF894742">
    <property type="protein sequence ID" value="AHD25492.1"/>
    <property type="molecule type" value="Genomic_DNA"/>
</dbReference>
<evidence type="ECO:0000256" key="4">
    <source>
        <dbReference type="PROSITE-ProRule" id="PRU00175"/>
    </source>
</evidence>
<dbReference type="OrthoDB" id="8064at10239"/>
<dbReference type="KEGG" id="vg:18126076"/>
<feature type="domain" description="RING-type" evidence="6">
    <location>
        <begin position="42"/>
        <end position="95"/>
    </location>
</feature>
<dbReference type="Proteomes" id="UP000203482">
    <property type="component" value="Segment"/>
</dbReference>
<dbReference type="GO" id="GO:0008270">
    <property type="term" value="F:zinc ion binding"/>
    <property type="evidence" value="ECO:0007669"/>
    <property type="project" value="UniProtKB-KW"/>
</dbReference>
<keyword evidence="5" id="KW-0175">Coiled coil</keyword>
<evidence type="ECO:0000313" key="7">
    <source>
        <dbReference type="EMBL" id="AHD25492.1"/>
    </source>
</evidence>
<evidence type="ECO:0000259" key="6">
    <source>
        <dbReference type="PROSITE" id="PS50089"/>
    </source>
</evidence>
<dbReference type="InterPro" id="IPR018957">
    <property type="entry name" value="Znf_C3HC4_RING-type"/>
</dbReference>
<protein>
    <submittedName>
        <fullName evidence="7">Pe38</fullName>
    </submittedName>
</protein>
<dbReference type="InterPro" id="IPR001841">
    <property type="entry name" value="Znf_RING"/>
</dbReference>
<dbReference type="Pfam" id="PF00097">
    <property type="entry name" value="zf-C3HC4"/>
    <property type="match status" value="1"/>
</dbReference>
<gene>
    <name evidence="7" type="ORF">chmu005</name>
</gene>
<dbReference type="GeneID" id="18126076"/>
<keyword evidence="8" id="KW-1185">Reference proteome</keyword>
<reference evidence="7 8" key="1">
    <citation type="journal article" date="2014" name="Genome Announc.">
        <title>Genome Sequence of an Alphabaculovirus Isolated from Choristoneura murinana.</title>
        <authorList>
            <person name="Rohrmann G.F."/>
            <person name="Erlandson M.A."/>
            <person name="Theilmann D.A."/>
        </authorList>
    </citation>
    <scope>NUCLEOTIDE SEQUENCE [LARGE SCALE GENOMIC DNA]</scope>
    <source>
        <strain evidence="7 8">Darmstadt</strain>
    </source>
</reference>
<dbReference type="Gene3D" id="1.20.5.340">
    <property type="match status" value="1"/>
</dbReference>